<dbReference type="Proteomes" id="UP000006852">
    <property type="component" value="Chromosome"/>
</dbReference>
<proteinExistence type="predicted"/>
<dbReference type="KEGG" id="tsu:Tresu_1305"/>
<dbReference type="PANTHER" id="PTHR34387:SF1">
    <property type="entry name" value="PERIPLASMIC IMMUNOGENIC PROTEIN"/>
    <property type="match status" value="1"/>
</dbReference>
<dbReference type="eggNOG" id="COG2968">
    <property type="taxonomic scope" value="Bacteria"/>
</dbReference>
<evidence type="ECO:0008006" key="4">
    <source>
        <dbReference type="Google" id="ProtNLM"/>
    </source>
</evidence>
<dbReference type="AlphaFoldDB" id="F2NRX7"/>
<name>F2NRX7_TRES6</name>
<dbReference type="GO" id="GO:0006974">
    <property type="term" value="P:DNA damage response"/>
    <property type="evidence" value="ECO:0007669"/>
    <property type="project" value="TreeGrafter"/>
</dbReference>
<reference evidence="2 3" key="1">
    <citation type="journal article" date="2011" name="Stand. Genomic Sci.">
        <title>Complete genome sequence of Treponema succinifaciens type strain (6091).</title>
        <authorList>
            <person name="Han C."/>
            <person name="Gronow S."/>
            <person name="Teshima H."/>
            <person name="Lapidus A."/>
            <person name="Nolan M."/>
            <person name="Lucas S."/>
            <person name="Hammon N."/>
            <person name="Deshpande S."/>
            <person name="Cheng J.F."/>
            <person name="Zeytun A."/>
            <person name="Tapia R."/>
            <person name="Goodwin L."/>
            <person name="Pitluck S."/>
            <person name="Liolios K."/>
            <person name="Pagani I."/>
            <person name="Ivanova N."/>
            <person name="Mavromatis K."/>
            <person name="Mikhailova N."/>
            <person name="Huntemann M."/>
            <person name="Pati A."/>
            <person name="Chen A."/>
            <person name="Palaniappan K."/>
            <person name="Land M."/>
            <person name="Hauser L."/>
            <person name="Brambilla E.M."/>
            <person name="Rohde M."/>
            <person name="Goker M."/>
            <person name="Woyke T."/>
            <person name="Bristow J."/>
            <person name="Eisen J.A."/>
            <person name="Markowitz V."/>
            <person name="Hugenholtz P."/>
            <person name="Kyrpides N.C."/>
            <person name="Klenk H.P."/>
            <person name="Detter J.C."/>
        </authorList>
    </citation>
    <scope>NUCLEOTIDE SEQUENCE [LARGE SCALE GENOMIC DNA]</scope>
    <source>
        <strain evidence="3">ATCC 33096 / DSM 2489 / 6091</strain>
    </source>
</reference>
<reference evidence="3" key="2">
    <citation type="submission" date="2011-04" db="EMBL/GenBank/DDBJ databases">
        <title>The complete genome of chromosome of Treponema succinifaciens DSM 2489.</title>
        <authorList>
            <person name="Lucas S."/>
            <person name="Copeland A."/>
            <person name="Lapidus A."/>
            <person name="Bruce D."/>
            <person name="Goodwin L."/>
            <person name="Pitluck S."/>
            <person name="Peters L."/>
            <person name="Kyrpides N."/>
            <person name="Mavromatis K."/>
            <person name="Ivanova N."/>
            <person name="Ovchinnikova G."/>
            <person name="Teshima H."/>
            <person name="Detter J.C."/>
            <person name="Tapia R."/>
            <person name="Han C."/>
            <person name="Land M."/>
            <person name="Hauser L."/>
            <person name="Markowitz V."/>
            <person name="Cheng J.-F."/>
            <person name="Hugenholtz P."/>
            <person name="Woyke T."/>
            <person name="Wu D."/>
            <person name="Gronow S."/>
            <person name="Wellnitz S."/>
            <person name="Brambilla E."/>
            <person name="Klenk H.-P."/>
            <person name="Eisen J.A."/>
        </authorList>
    </citation>
    <scope>NUCLEOTIDE SEQUENCE [LARGE SCALE GENOMIC DNA]</scope>
    <source>
        <strain evidence="3">ATCC 33096 / DSM 2489 / 6091</strain>
    </source>
</reference>
<dbReference type="PROSITE" id="PS51257">
    <property type="entry name" value="PROKAR_LIPOPROTEIN"/>
    <property type="match status" value="1"/>
</dbReference>
<keyword evidence="1" id="KW-0732">Signal</keyword>
<sequence length="231" mass="24544">MKKIFALAVSVLFAFTSCNFKAEKNVPRTISVTGKGTVKLDNEKAVISLSVVTRSASVLTATEDNAKKMEAVRNSLESLGIGKENISTSSFYIQQETSYSNGRTILGQYVVSNSINILISSIEKTGQLIDVAVKAGANQFDSLSFSAGETSDAEKQARILALRDAEQKAVTLASTSGCSVGKIISIKERPAITESISNTVLYAAKKENSSTPVSGGKTSVSVNVEVVYEIQ</sequence>
<dbReference type="Gene3D" id="3.30.110.170">
    <property type="entry name" value="Protein of unknown function (DUF541), domain 1"/>
    <property type="match status" value="1"/>
</dbReference>
<dbReference type="RefSeq" id="WP_013701500.1">
    <property type="nucleotide sequence ID" value="NC_015385.1"/>
</dbReference>
<evidence type="ECO:0000313" key="3">
    <source>
        <dbReference type="Proteomes" id="UP000006852"/>
    </source>
</evidence>
<dbReference type="GeneID" id="302998469"/>
<feature type="chain" id="PRO_5003282803" description="26 kDa periplasmic immunogenic protein" evidence="1">
    <location>
        <begin position="22"/>
        <end position="231"/>
    </location>
</feature>
<accession>F2NRX7</accession>
<gene>
    <name evidence="2" type="ordered locus">Tresu_1305</name>
</gene>
<organism evidence="2 3">
    <name type="scientific">Treponema succinifaciens (strain ATCC 33096 / DSM 2489 / 6091)</name>
    <dbReference type="NCBI Taxonomy" id="869209"/>
    <lineage>
        <taxon>Bacteria</taxon>
        <taxon>Pseudomonadati</taxon>
        <taxon>Spirochaetota</taxon>
        <taxon>Spirochaetia</taxon>
        <taxon>Spirochaetales</taxon>
        <taxon>Treponemataceae</taxon>
        <taxon>Treponema</taxon>
    </lineage>
</organism>
<dbReference type="HOGENOM" id="CLU_080344_1_0_12"/>
<keyword evidence="3" id="KW-1185">Reference proteome</keyword>
<dbReference type="InterPro" id="IPR052022">
    <property type="entry name" value="26kDa_periplasmic_antigen"/>
</dbReference>
<dbReference type="Pfam" id="PF04402">
    <property type="entry name" value="SIMPL"/>
    <property type="match status" value="1"/>
</dbReference>
<dbReference type="PANTHER" id="PTHR34387">
    <property type="entry name" value="SLR1258 PROTEIN"/>
    <property type="match status" value="1"/>
</dbReference>
<feature type="signal peptide" evidence="1">
    <location>
        <begin position="1"/>
        <end position="21"/>
    </location>
</feature>
<dbReference type="InterPro" id="IPR007497">
    <property type="entry name" value="SIMPL/DUF541"/>
</dbReference>
<evidence type="ECO:0000256" key="1">
    <source>
        <dbReference type="SAM" id="SignalP"/>
    </source>
</evidence>
<dbReference type="OrthoDB" id="361229at2"/>
<evidence type="ECO:0000313" key="2">
    <source>
        <dbReference type="EMBL" id="AEB14213.1"/>
    </source>
</evidence>
<dbReference type="STRING" id="869209.Tresu_1305"/>
<dbReference type="Gene3D" id="3.30.70.2970">
    <property type="entry name" value="Protein of unknown function (DUF541), domain 2"/>
    <property type="match status" value="1"/>
</dbReference>
<protein>
    <recommendedName>
        <fullName evidence="4">26 kDa periplasmic immunogenic protein</fullName>
    </recommendedName>
</protein>
<dbReference type="EMBL" id="CP002631">
    <property type="protein sequence ID" value="AEB14213.1"/>
    <property type="molecule type" value="Genomic_DNA"/>
</dbReference>